<accession>A0ABT5TIJ3</accession>
<gene>
    <name evidence="1" type="ORF">PQR79_03900</name>
</gene>
<evidence type="ECO:0000313" key="1">
    <source>
        <dbReference type="EMBL" id="MDD8058277.1"/>
    </source>
</evidence>
<dbReference type="InterPro" id="IPR025332">
    <property type="entry name" value="DUF4238"/>
</dbReference>
<organism evidence="1 2">
    <name type="scientific">Shewanella metallivivens</name>
    <dbReference type="NCBI Taxonomy" id="2872342"/>
    <lineage>
        <taxon>Bacteria</taxon>
        <taxon>Pseudomonadati</taxon>
        <taxon>Pseudomonadota</taxon>
        <taxon>Gammaproteobacteria</taxon>
        <taxon>Alteromonadales</taxon>
        <taxon>Shewanellaceae</taxon>
        <taxon>Shewanella</taxon>
    </lineage>
</organism>
<sequence length="313" mass="35661">MTARHHHFLSQCYLKGFTKGKSKKSKLAVIDAKGKKSFETTPRNVGGVRDFNRVEIEGVDPNHLESELSKFEGQAATALKKLRETLDFSGETKDILLNLIALIAVRSPERREHMRKFQAQIAERIMGMTLDSKGRWESQISKLEDDSNQANNVSYEDAKEFFDSKKYTIDVAREHHIRMEMIQIDAILPCLFNRKWLLVVANDETGPFITTDRPMNLSWKEPEKIPPFYRASPGFGLMGTEVYFPISQELALIGEFDGEDKTIEANEGLVAVLNSKMLFNLNCQIYAPKFDFKFFGKNNDILSGKDLLREIGA</sequence>
<proteinExistence type="predicted"/>
<dbReference type="EMBL" id="JAQQPZ010000002">
    <property type="protein sequence ID" value="MDD8058277.1"/>
    <property type="molecule type" value="Genomic_DNA"/>
</dbReference>
<name>A0ABT5TIJ3_9GAMM</name>
<evidence type="ECO:0000313" key="2">
    <source>
        <dbReference type="Proteomes" id="UP001213691"/>
    </source>
</evidence>
<reference evidence="1 2" key="1">
    <citation type="submission" date="2023-02" db="EMBL/GenBank/DDBJ databases">
        <title>Genome sequence of Shewanella metallivivens ER-Te-42B-Light, sp. nov., enriched from sulfide tube worms (Riftia pachyptila) isolated from Explorer Ridge in the Pacific Ocean.</title>
        <authorList>
            <person name="Maltman C."/>
            <person name="Kuzyk S.B."/>
            <person name="Kyndt J.A."/>
            <person name="Yurkov V."/>
        </authorList>
    </citation>
    <scope>NUCLEOTIDE SEQUENCE [LARGE SCALE GENOMIC DNA]</scope>
    <source>
        <strain evidence="1 2">ER-Te-42B-Light</strain>
    </source>
</reference>
<protein>
    <submittedName>
        <fullName evidence="1">DUF4238 domain-containing protein</fullName>
    </submittedName>
</protein>
<comment type="caution">
    <text evidence="1">The sequence shown here is derived from an EMBL/GenBank/DDBJ whole genome shotgun (WGS) entry which is preliminary data.</text>
</comment>
<dbReference type="Pfam" id="PF14022">
    <property type="entry name" value="DUF4238"/>
    <property type="match status" value="1"/>
</dbReference>
<dbReference type="RefSeq" id="WP_238104017.1">
    <property type="nucleotide sequence ID" value="NZ_JAQQPZ010000002.1"/>
</dbReference>
<keyword evidence="2" id="KW-1185">Reference proteome</keyword>
<dbReference type="Proteomes" id="UP001213691">
    <property type="component" value="Unassembled WGS sequence"/>
</dbReference>